<dbReference type="PATRIC" id="fig|1280949.3.peg.3450"/>
<dbReference type="SUPFAM" id="SSF46785">
    <property type="entry name" value="Winged helix' DNA-binding domain"/>
    <property type="match status" value="1"/>
</dbReference>
<dbReference type="eggNOG" id="COG2005">
    <property type="taxonomic scope" value="Bacteria"/>
</dbReference>
<accession>A0A069E0D9</accession>
<dbReference type="PANTHER" id="PTHR30432">
    <property type="entry name" value="TRANSCRIPTIONAL REGULATOR MODE"/>
    <property type="match status" value="1"/>
</dbReference>
<feature type="domain" description="HTH lysR-type" evidence="1">
    <location>
        <begin position="28"/>
        <end position="86"/>
    </location>
</feature>
<dbReference type="InterPro" id="IPR000847">
    <property type="entry name" value="LysR_HTH_N"/>
</dbReference>
<dbReference type="Pfam" id="PF00126">
    <property type="entry name" value="HTH_1"/>
    <property type="match status" value="1"/>
</dbReference>
<dbReference type="InterPro" id="IPR036390">
    <property type="entry name" value="WH_DNA-bd_sf"/>
</dbReference>
<evidence type="ECO:0000313" key="2">
    <source>
        <dbReference type="EMBL" id="KCZ82779.1"/>
    </source>
</evidence>
<dbReference type="Gene3D" id="1.10.10.10">
    <property type="entry name" value="Winged helix-like DNA-binding domain superfamily/Winged helix DNA-binding domain"/>
    <property type="match status" value="1"/>
</dbReference>
<dbReference type="AlphaFoldDB" id="A0A069E0D9"/>
<evidence type="ECO:0000313" key="3">
    <source>
        <dbReference type="Proteomes" id="UP000027446"/>
    </source>
</evidence>
<dbReference type="InterPro" id="IPR036388">
    <property type="entry name" value="WH-like_DNA-bd_sf"/>
</dbReference>
<dbReference type="InterPro" id="IPR051815">
    <property type="entry name" value="Molybdate_resp_trans_reg"/>
</dbReference>
<dbReference type="Proteomes" id="UP000027446">
    <property type="component" value="Unassembled WGS sequence"/>
</dbReference>
<organism evidence="2 3">
    <name type="scientific">Hyphomonas adhaerens MHS-3</name>
    <dbReference type="NCBI Taxonomy" id="1280949"/>
    <lineage>
        <taxon>Bacteria</taxon>
        <taxon>Pseudomonadati</taxon>
        <taxon>Pseudomonadota</taxon>
        <taxon>Alphaproteobacteria</taxon>
        <taxon>Hyphomonadales</taxon>
        <taxon>Hyphomonadaceae</taxon>
        <taxon>Hyphomonas</taxon>
    </lineage>
</organism>
<name>A0A069E0D9_9PROT</name>
<dbReference type="OrthoDB" id="9800709at2"/>
<dbReference type="EMBL" id="ARYH01000004">
    <property type="protein sequence ID" value="KCZ82779.1"/>
    <property type="molecule type" value="Genomic_DNA"/>
</dbReference>
<protein>
    <submittedName>
        <fullName evidence="2">ModE family transcriptional regulator</fullName>
    </submittedName>
</protein>
<proteinExistence type="predicted"/>
<reference evidence="2 3" key="1">
    <citation type="journal article" date="2014" name="Antonie Van Leeuwenhoek">
        <title>Hyphomonas beringensis sp. nov. and Hyphomonas chukchiensis sp. nov., isolated from surface seawater of the Bering Sea and Chukchi Sea.</title>
        <authorList>
            <person name="Li C."/>
            <person name="Lai Q."/>
            <person name="Li G."/>
            <person name="Dong C."/>
            <person name="Wang J."/>
            <person name="Liao Y."/>
            <person name="Shao Z."/>
        </authorList>
    </citation>
    <scope>NUCLEOTIDE SEQUENCE [LARGE SCALE GENOMIC DNA]</scope>
    <source>
        <strain evidence="2 3">MHS-3</strain>
    </source>
</reference>
<evidence type="ECO:0000259" key="1">
    <source>
        <dbReference type="Pfam" id="PF00126"/>
    </source>
</evidence>
<dbReference type="PANTHER" id="PTHR30432:SF1">
    <property type="entry name" value="DNA-BINDING TRANSCRIPTIONAL DUAL REGULATOR MODE"/>
    <property type="match status" value="1"/>
</dbReference>
<keyword evidence="3" id="KW-1185">Reference proteome</keyword>
<dbReference type="GO" id="GO:0003700">
    <property type="term" value="F:DNA-binding transcription factor activity"/>
    <property type="evidence" value="ECO:0007669"/>
    <property type="project" value="InterPro"/>
</dbReference>
<gene>
    <name evidence="2" type="ORF">HAD_16997</name>
</gene>
<sequence>MTAPDKPRLSIRIDLPGGGRFGPGKAALLDAIADLGSINKAAAQLGMSYPRAKKLVEAMNRDFGVPLVISAQGGADGGGSRLTDAADEIRGIYRELCNRTLAHNKELLRTFSKPDKRN</sequence>
<comment type="caution">
    <text evidence="2">The sequence shown here is derived from an EMBL/GenBank/DDBJ whole genome shotgun (WGS) entry which is preliminary data.</text>
</comment>
<dbReference type="STRING" id="1280949.HAD_16997"/>